<dbReference type="EMBL" id="JGYU01000002">
    <property type="protein sequence ID" value="KFI58097.1"/>
    <property type="molecule type" value="Genomic_DNA"/>
</dbReference>
<protein>
    <submittedName>
        <fullName evidence="7">GCN5-like N-acetyltransferase</fullName>
    </submittedName>
</protein>
<dbReference type="SUPFAM" id="SSF55729">
    <property type="entry name" value="Acyl-CoA N-acyltransferases (Nat)"/>
    <property type="match status" value="1"/>
</dbReference>
<evidence type="ECO:0000256" key="5">
    <source>
        <dbReference type="ARBA" id="ARBA00049880"/>
    </source>
</evidence>
<keyword evidence="8" id="KW-1185">Reference proteome</keyword>
<accession>A0A087AH47</accession>
<dbReference type="PANTHER" id="PTHR36449:SF1">
    <property type="entry name" value="ACETYLTRANSFERASE"/>
    <property type="match status" value="1"/>
</dbReference>
<proteinExistence type="predicted"/>
<evidence type="ECO:0000259" key="6">
    <source>
        <dbReference type="PROSITE" id="PS51186"/>
    </source>
</evidence>
<evidence type="ECO:0000256" key="3">
    <source>
        <dbReference type="ARBA" id="ARBA00022679"/>
    </source>
</evidence>
<evidence type="ECO:0000313" key="7">
    <source>
        <dbReference type="EMBL" id="KFI58097.1"/>
    </source>
</evidence>
<dbReference type="PROSITE" id="PS51186">
    <property type="entry name" value="GNAT"/>
    <property type="match status" value="1"/>
</dbReference>
<comment type="caution">
    <text evidence="7">The sequence shown here is derived from an EMBL/GenBank/DDBJ whole genome shotgun (WGS) entry which is preliminary data.</text>
</comment>
<dbReference type="Pfam" id="PF00583">
    <property type="entry name" value="Acetyltransf_1"/>
    <property type="match status" value="1"/>
</dbReference>
<feature type="domain" description="N-acetyltransferase" evidence="6">
    <location>
        <begin position="18"/>
        <end position="165"/>
    </location>
</feature>
<dbReference type="Proteomes" id="UP000028995">
    <property type="component" value="Unassembled WGS sequence"/>
</dbReference>
<dbReference type="Gene3D" id="3.40.630.30">
    <property type="match status" value="1"/>
</dbReference>
<evidence type="ECO:0000256" key="2">
    <source>
        <dbReference type="ARBA" id="ARBA00022649"/>
    </source>
</evidence>
<evidence type="ECO:0000256" key="4">
    <source>
        <dbReference type="ARBA" id="ARBA00023315"/>
    </source>
</evidence>
<sequence>MPMPFTRPERARQTVDFGVFDCGAPQIDDWLRCHANVSNRNGSAALYLSHCAQNGELAGVYTLSSTTVVRSETHAPWMRRNAPILIPTVLLGQLAVARQFQHQGLAKALVRDAVDRTLRLALSVGVRALVVDPLNDALTSFYESLGFEGFVADSHMYFRMPKYPRPD</sequence>
<dbReference type="PANTHER" id="PTHR36449">
    <property type="entry name" value="ACETYLTRANSFERASE-RELATED"/>
    <property type="match status" value="1"/>
</dbReference>
<dbReference type="GO" id="GO:0016747">
    <property type="term" value="F:acyltransferase activity, transferring groups other than amino-acyl groups"/>
    <property type="evidence" value="ECO:0007669"/>
    <property type="project" value="InterPro"/>
</dbReference>
<comment type="catalytic activity">
    <reaction evidence="5">
        <text>glycyl-tRNA(Gly) + acetyl-CoA = N-acetylglycyl-tRNA(Gly) + CoA + H(+)</text>
        <dbReference type="Rhea" id="RHEA:81867"/>
        <dbReference type="Rhea" id="RHEA-COMP:9683"/>
        <dbReference type="Rhea" id="RHEA-COMP:19766"/>
        <dbReference type="ChEBI" id="CHEBI:15378"/>
        <dbReference type="ChEBI" id="CHEBI:57287"/>
        <dbReference type="ChEBI" id="CHEBI:57288"/>
        <dbReference type="ChEBI" id="CHEBI:78522"/>
        <dbReference type="ChEBI" id="CHEBI:232036"/>
    </reaction>
</comment>
<dbReference type="InterPro" id="IPR016181">
    <property type="entry name" value="Acyl_CoA_acyltransferase"/>
</dbReference>
<keyword evidence="4" id="KW-0012">Acyltransferase</keyword>
<dbReference type="eggNOG" id="COG3153">
    <property type="taxonomic scope" value="Bacteria"/>
</dbReference>
<dbReference type="CDD" id="cd04301">
    <property type="entry name" value="NAT_SF"/>
    <property type="match status" value="1"/>
</dbReference>
<dbReference type="RefSeq" id="WP_237743015.1">
    <property type="nucleotide sequence ID" value="NZ_JGYU01000002.1"/>
</dbReference>
<keyword evidence="2" id="KW-1277">Toxin-antitoxin system</keyword>
<dbReference type="AlphaFoldDB" id="A0A087AH47"/>
<keyword evidence="1" id="KW-0678">Repressor</keyword>
<name>A0A087AH47_9BIFI</name>
<reference evidence="7 8" key="1">
    <citation type="submission" date="2014-03" db="EMBL/GenBank/DDBJ databases">
        <title>Genomics of Bifidobacteria.</title>
        <authorList>
            <person name="Ventura M."/>
            <person name="Milani C."/>
            <person name="Lugli G.A."/>
        </authorList>
    </citation>
    <scope>NUCLEOTIDE SEQUENCE [LARGE SCALE GENOMIC DNA]</scope>
    <source>
        <strain evidence="7 8">LMG 10510</strain>
    </source>
</reference>
<evidence type="ECO:0000256" key="1">
    <source>
        <dbReference type="ARBA" id="ARBA00022491"/>
    </source>
</evidence>
<gene>
    <name evidence="7" type="ORF">BCHO_0178</name>
</gene>
<dbReference type="STRING" id="35760.BCHO_0178"/>
<evidence type="ECO:0000313" key="8">
    <source>
        <dbReference type="Proteomes" id="UP000028995"/>
    </source>
</evidence>
<dbReference type="InterPro" id="IPR000182">
    <property type="entry name" value="GNAT_dom"/>
</dbReference>
<organism evidence="7 8">
    <name type="scientific">Bifidobacterium choerinum</name>
    <dbReference type="NCBI Taxonomy" id="35760"/>
    <lineage>
        <taxon>Bacteria</taxon>
        <taxon>Bacillati</taxon>
        <taxon>Actinomycetota</taxon>
        <taxon>Actinomycetes</taxon>
        <taxon>Bifidobacteriales</taxon>
        <taxon>Bifidobacteriaceae</taxon>
        <taxon>Bifidobacterium</taxon>
    </lineage>
</organism>
<keyword evidence="3 7" id="KW-0808">Transferase</keyword>